<evidence type="ECO:0000313" key="2">
    <source>
        <dbReference type="Proteomes" id="UP001469553"/>
    </source>
</evidence>
<accession>A0ABV0Z2T6</accession>
<comment type="caution">
    <text evidence="1">The sequence shown here is derived from an EMBL/GenBank/DDBJ whole genome shotgun (WGS) entry which is preliminary data.</text>
</comment>
<sequence length="134" mass="15376">MAEAAGSNMMASHWQHPSMYSSHIVVRVCEKRSVKGVFHYRNVHNCHPWPKRKLPSDLFPCIAVCNSFVWLSSRELLESCLEGMGHPNICGTCCGHYSVNIMSSFKNKWQDMGAVFLSVIFRFIYTLQHVFVHI</sequence>
<dbReference type="EMBL" id="JAHRIP010049702">
    <property type="protein sequence ID" value="MEQ2300509.1"/>
    <property type="molecule type" value="Genomic_DNA"/>
</dbReference>
<gene>
    <name evidence="1" type="ORF">AMECASPLE_026334</name>
</gene>
<name>A0ABV0Z2T6_9TELE</name>
<protein>
    <submittedName>
        <fullName evidence="1">Uncharacterized protein</fullName>
    </submittedName>
</protein>
<dbReference type="Proteomes" id="UP001469553">
    <property type="component" value="Unassembled WGS sequence"/>
</dbReference>
<keyword evidence="2" id="KW-1185">Reference proteome</keyword>
<organism evidence="1 2">
    <name type="scientific">Ameca splendens</name>
    <dbReference type="NCBI Taxonomy" id="208324"/>
    <lineage>
        <taxon>Eukaryota</taxon>
        <taxon>Metazoa</taxon>
        <taxon>Chordata</taxon>
        <taxon>Craniata</taxon>
        <taxon>Vertebrata</taxon>
        <taxon>Euteleostomi</taxon>
        <taxon>Actinopterygii</taxon>
        <taxon>Neopterygii</taxon>
        <taxon>Teleostei</taxon>
        <taxon>Neoteleostei</taxon>
        <taxon>Acanthomorphata</taxon>
        <taxon>Ovalentaria</taxon>
        <taxon>Atherinomorphae</taxon>
        <taxon>Cyprinodontiformes</taxon>
        <taxon>Goodeidae</taxon>
        <taxon>Ameca</taxon>
    </lineage>
</organism>
<evidence type="ECO:0000313" key="1">
    <source>
        <dbReference type="EMBL" id="MEQ2300509.1"/>
    </source>
</evidence>
<reference evidence="1 2" key="1">
    <citation type="submission" date="2021-06" db="EMBL/GenBank/DDBJ databases">
        <authorList>
            <person name="Palmer J.M."/>
        </authorList>
    </citation>
    <scope>NUCLEOTIDE SEQUENCE [LARGE SCALE GENOMIC DNA]</scope>
    <source>
        <strain evidence="1 2">AS_MEX2019</strain>
        <tissue evidence="1">Muscle</tissue>
    </source>
</reference>
<proteinExistence type="predicted"/>